<organism evidence="2 3">
    <name type="scientific">Candidatus Pseudoramibacter fermentans</name>
    <dbReference type="NCBI Taxonomy" id="2594427"/>
    <lineage>
        <taxon>Bacteria</taxon>
        <taxon>Bacillati</taxon>
        <taxon>Bacillota</taxon>
        <taxon>Clostridia</taxon>
        <taxon>Eubacteriales</taxon>
        <taxon>Eubacteriaceae</taxon>
        <taxon>Pseudoramibacter</taxon>
    </lineage>
</organism>
<dbReference type="AlphaFoldDB" id="A0A6L5GR06"/>
<evidence type="ECO:0000313" key="2">
    <source>
        <dbReference type="EMBL" id="MQM72563.1"/>
    </source>
</evidence>
<dbReference type="InterPro" id="IPR049939">
    <property type="entry name" value="NifE-like"/>
</dbReference>
<evidence type="ECO:0000259" key="1">
    <source>
        <dbReference type="Pfam" id="PF00148"/>
    </source>
</evidence>
<comment type="caution">
    <text evidence="2">The sequence shown here is derived from an EMBL/GenBank/DDBJ whole genome shotgun (WGS) entry which is preliminary data.</text>
</comment>
<dbReference type="EMBL" id="VOGB01000004">
    <property type="protein sequence ID" value="MQM72563.1"/>
    <property type="molecule type" value="Genomic_DNA"/>
</dbReference>
<gene>
    <name evidence="2" type="ORF">FRC53_03875</name>
</gene>
<proteinExistence type="predicted"/>
<dbReference type="InterPro" id="IPR000510">
    <property type="entry name" value="Nase/OxRdtase_comp1"/>
</dbReference>
<accession>A0A6L5GR06</accession>
<dbReference type="GO" id="GO:0016491">
    <property type="term" value="F:oxidoreductase activity"/>
    <property type="evidence" value="ECO:0007669"/>
    <property type="project" value="InterPro"/>
</dbReference>
<dbReference type="Gene3D" id="3.40.50.1980">
    <property type="entry name" value="Nitrogenase molybdenum iron protein domain"/>
    <property type="match status" value="2"/>
</dbReference>
<name>A0A6L5GR06_9FIRM</name>
<reference evidence="2" key="1">
    <citation type="journal article" date="2020" name="Appl. Environ. Microbiol.">
        <title>Medium-Chain Fatty Acid Synthesis by 'Candidatus Weimeria bifida' gen. nov., sp. nov., and 'Candidatus Pseudoramibacter fermentans' sp. nov.</title>
        <authorList>
            <person name="Scarborough M.J."/>
            <person name="Myers K.S."/>
            <person name="Donohue T.J."/>
            <person name="Noguera D.R."/>
        </authorList>
    </citation>
    <scope>NUCLEOTIDE SEQUENCE</scope>
    <source>
        <strain evidence="2">EUB1.1</strain>
    </source>
</reference>
<dbReference type="Proteomes" id="UP000473648">
    <property type="component" value="Unassembled WGS sequence"/>
</dbReference>
<protein>
    <submittedName>
        <fullName evidence="2">Oxidoreductase</fullName>
    </submittedName>
</protein>
<dbReference type="PANTHER" id="PTHR42956:SF1">
    <property type="entry name" value="NITROGENASE IRON-MOLYBDENUM COFACTOR BIOSYNTHESIS PROTEIN NIFE"/>
    <property type="match status" value="1"/>
</dbReference>
<dbReference type="Pfam" id="PF00148">
    <property type="entry name" value="Oxidored_nitro"/>
    <property type="match status" value="1"/>
</dbReference>
<sequence>MRQVYTQVPCYAGDVSGAASALYELGGMVVIHDPSGCNSTYNTHDETRWYDKESLIFISGLNDMDAIVGNDEKLVDDVVEAAQNLHPRFIALCNSPIPYIIGTDFEGLAEMIADQTGVPVFYIPTNGLHDYVDGAGRAFEAVAEMLVDDSSEAKRAHSVNILGLTPLDFDAPDSAASLEQRLIDAGWQIQSNWALDCDPEAIRDAGCAAVNLVVSSTGWRAAKVLKARFGTPAVAGCPVDGFGETLFDALERSARDGQTRLPYLDGIQSQTSDEVQTAVIGEVVQAGSIAAACAVKQRGPVRVVVPTECSKALCAGQVISVNGEAAVKTAVGGAQTVMADRLYAPLIPDRAKLIPLHHFAFSGRIGYDRAVNLFDNGEFSNLAKEIKNGNTQ</sequence>
<dbReference type="SUPFAM" id="SSF53807">
    <property type="entry name" value="Helical backbone' metal receptor"/>
    <property type="match status" value="1"/>
</dbReference>
<dbReference type="PANTHER" id="PTHR42956">
    <property type="entry name" value="NITROGENASE IRON-MOLYBDENUM COFACTOR BIOSYNTHESIS PROTEIN NIFE"/>
    <property type="match status" value="1"/>
</dbReference>
<evidence type="ECO:0000313" key="3">
    <source>
        <dbReference type="Proteomes" id="UP000473648"/>
    </source>
</evidence>
<keyword evidence="3" id="KW-1185">Reference proteome</keyword>
<feature type="domain" description="Nitrogenase/oxidoreductase component 1" evidence="1">
    <location>
        <begin position="17"/>
        <end position="239"/>
    </location>
</feature>